<dbReference type="InterPro" id="IPR001100">
    <property type="entry name" value="Pyr_nuc-diS_OxRdtase"/>
</dbReference>
<dbReference type="RefSeq" id="WP_282011307.1">
    <property type="nucleotide sequence ID" value="NZ_OX336137.1"/>
</dbReference>
<evidence type="ECO:0000256" key="4">
    <source>
        <dbReference type="ARBA" id="ARBA00022827"/>
    </source>
</evidence>
<name>A0ABM9HDW7_9BACT</name>
<keyword evidence="4" id="KW-0274">FAD</keyword>
<feature type="domain" description="Pyridine nucleotide-disulphide oxidoreductase dimerisation" evidence="5">
    <location>
        <begin position="330"/>
        <end position="421"/>
    </location>
</feature>
<evidence type="ECO:0000259" key="5">
    <source>
        <dbReference type="Pfam" id="PF02852"/>
    </source>
</evidence>
<evidence type="ECO:0000256" key="1">
    <source>
        <dbReference type="ARBA" id="ARBA00001974"/>
    </source>
</evidence>
<evidence type="ECO:0000313" key="8">
    <source>
        <dbReference type="Proteomes" id="UP001157733"/>
    </source>
</evidence>
<comment type="similarity">
    <text evidence="2">Belongs to the class-I pyridine nucleotide-disulfide oxidoreductase family.</text>
</comment>
<dbReference type="Gene3D" id="3.30.390.30">
    <property type="match status" value="1"/>
</dbReference>
<dbReference type="Proteomes" id="UP001157733">
    <property type="component" value="Chromosome"/>
</dbReference>
<evidence type="ECO:0000256" key="2">
    <source>
        <dbReference type="ARBA" id="ARBA00007532"/>
    </source>
</evidence>
<keyword evidence="3" id="KW-0285">Flavoprotein</keyword>
<evidence type="ECO:0000256" key="3">
    <source>
        <dbReference type="ARBA" id="ARBA00022630"/>
    </source>
</evidence>
<evidence type="ECO:0000313" key="7">
    <source>
        <dbReference type="EMBL" id="CAI2718408.1"/>
    </source>
</evidence>
<reference evidence="7 8" key="1">
    <citation type="submission" date="2022-09" db="EMBL/GenBank/DDBJ databases">
        <authorList>
            <person name="Kop L."/>
        </authorList>
    </citation>
    <scope>NUCLEOTIDE SEQUENCE [LARGE SCALE GENOMIC DNA]</scope>
    <source>
        <strain evidence="7 8">347</strain>
    </source>
</reference>
<dbReference type="InterPro" id="IPR004099">
    <property type="entry name" value="Pyr_nucl-diS_OxRdtase_dimer"/>
</dbReference>
<keyword evidence="7" id="KW-0670">Pyruvate</keyword>
<feature type="domain" description="FAD/NAD(P)-binding" evidence="6">
    <location>
        <begin position="5"/>
        <end position="306"/>
    </location>
</feature>
<evidence type="ECO:0000259" key="6">
    <source>
        <dbReference type="Pfam" id="PF07992"/>
    </source>
</evidence>
<dbReference type="Pfam" id="PF02852">
    <property type="entry name" value="Pyr_redox_dim"/>
    <property type="match status" value="1"/>
</dbReference>
<accession>A0ABM9HDW7</accession>
<comment type="cofactor">
    <cofactor evidence="1">
        <name>FAD</name>
        <dbReference type="ChEBI" id="CHEBI:57692"/>
    </cofactor>
</comment>
<dbReference type="Gene3D" id="3.50.50.60">
    <property type="entry name" value="FAD/NAD(P)-binding domain"/>
    <property type="match status" value="2"/>
</dbReference>
<dbReference type="EMBL" id="OX336137">
    <property type="protein sequence ID" value="CAI2718408.1"/>
    <property type="molecule type" value="Genomic_DNA"/>
</dbReference>
<dbReference type="Pfam" id="PF07992">
    <property type="entry name" value="Pyr_redox_2"/>
    <property type="match status" value="1"/>
</dbReference>
<dbReference type="InterPro" id="IPR036188">
    <property type="entry name" value="FAD/NAD-bd_sf"/>
</dbReference>
<dbReference type="SUPFAM" id="SSF51905">
    <property type="entry name" value="FAD/NAD(P)-binding domain"/>
    <property type="match status" value="1"/>
</dbReference>
<dbReference type="InterPro" id="IPR023753">
    <property type="entry name" value="FAD/NAD-binding_dom"/>
</dbReference>
<dbReference type="PANTHER" id="PTHR43014">
    <property type="entry name" value="MERCURIC REDUCTASE"/>
    <property type="match status" value="1"/>
</dbReference>
<dbReference type="SUPFAM" id="SSF55424">
    <property type="entry name" value="FAD/NAD-linked reductases, dimerisation (C-terminal) domain"/>
    <property type="match status" value="1"/>
</dbReference>
<dbReference type="PRINTS" id="PR00368">
    <property type="entry name" value="FADPNR"/>
</dbReference>
<dbReference type="GO" id="GO:0004148">
    <property type="term" value="F:dihydrolipoyl dehydrogenase (NADH) activity"/>
    <property type="evidence" value="ECO:0007669"/>
    <property type="project" value="UniProtKB-EC"/>
</dbReference>
<sequence length="448" mass="47980">MSRFDLTVLGAGSAGVAATRQAVEAGARVCLVEMDAVGGHYLNRGLFPVRTLLADPEFGKARPVEWEGVRSRFHEIARNASEALRQDLEASGVTLLAGKGIYSGSGSLSVETDDGKQEVQSEQLVLAMGSAAESIVTVPFDDECVVPLDRFLDLKALPETLLILGDGVMAIETALFFNRLGVKVFLCNEHQRLIADRDPELIDAVEKSLKQAKIKTLFNKKIASILKKPEGIDITLDGGIKFAVQTILVGYRRVGHTAGSVDAGLGIEMGDRHEVWVNERMQTSLKNLYAVGSVTGHERSLERSQEEGRVAAANALGKEKALDPDTVPFRLHTQPPLAAVGCKVEDAHHKGFLRPVEGRYDGVLLNGSGPDAEAGGFCKLVADRESRKVIGAQILGQGASEMLTMVMMAIQRGMTVKTLAQLSPGFGDASQGVLEAARACLRKLTASP</sequence>
<dbReference type="EC" id="1.8.1.4" evidence="7"/>
<proteinExistence type="inferred from homology"/>
<organism evidence="7 8">
    <name type="scientific">Nitrospina watsonii</name>
    <dbReference type="NCBI Taxonomy" id="1323948"/>
    <lineage>
        <taxon>Bacteria</taxon>
        <taxon>Pseudomonadati</taxon>
        <taxon>Nitrospinota/Tectimicrobiota group</taxon>
        <taxon>Nitrospinota</taxon>
        <taxon>Nitrospinia</taxon>
        <taxon>Nitrospinales</taxon>
        <taxon>Nitrospinaceae</taxon>
        <taxon>Nitrospina</taxon>
    </lineage>
</organism>
<dbReference type="PIRSF" id="PIRSF000350">
    <property type="entry name" value="Mercury_reductase_MerA"/>
    <property type="match status" value="1"/>
</dbReference>
<dbReference type="InterPro" id="IPR016156">
    <property type="entry name" value="FAD/NAD-linked_Rdtase_dimer_sf"/>
</dbReference>
<keyword evidence="8" id="KW-1185">Reference proteome</keyword>
<keyword evidence="7" id="KW-0560">Oxidoreductase</keyword>
<gene>
    <name evidence="7" type="ORF">NSPWAT_1549</name>
</gene>
<dbReference type="PRINTS" id="PR00411">
    <property type="entry name" value="PNDRDTASEI"/>
</dbReference>
<protein>
    <submittedName>
        <fullName evidence="7">Pyruvate dehydrogenase, dihydrolipoyl dehydrogenase component E3</fullName>
        <ecNumber evidence="7">1.8.1.4</ecNumber>
    </submittedName>
</protein>